<dbReference type="Pfam" id="PF00582">
    <property type="entry name" value="Usp"/>
    <property type="match status" value="2"/>
</dbReference>
<dbReference type="Proteomes" id="UP000501568">
    <property type="component" value="Chromosome"/>
</dbReference>
<evidence type="ECO:0000313" key="4">
    <source>
        <dbReference type="Proteomes" id="UP000501568"/>
    </source>
</evidence>
<proteinExistence type="inferred from homology"/>
<dbReference type="Gene3D" id="3.40.50.620">
    <property type="entry name" value="HUPs"/>
    <property type="match status" value="2"/>
</dbReference>
<dbReference type="CDD" id="cd00293">
    <property type="entry name" value="USP-like"/>
    <property type="match status" value="2"/>
</dbReference>
<keyword evidence="4" id="KW-1185">Reference proteome</keyword>
<gene>
    <name evidence="3" type="ORF">G5C33_17800</name>
</gene>
<accession>A0A6G6YA56</accession>
<dbReference type="InterPro" id="IPR006015">
    <property type="entry name" value="Universal_stress_UspA"/>
</dbReference>
<dbReference type="AlphaFoldDB" id="A0A6G6YA56"/>
<dbReference type="EMBL" id="CP049109">
    <property type="protein sequence ID" value="QIG81456.1"/>
    <property type="molecule type" value="Genomic_DNA"/>
</dbReference>
<dbReference type="PRINTS" id="PR01438">
    <property type="entry name" value="UNVRSLSTRESS"/>
</dbReference>
<dbReference type="KEGG" id="spzr:G5C33_17800"/>
<evidence type="ECO:0000313" key="3">
    <source>
        <dbReference type="EMBL" id="QIG81456.1"/>
    </source>
</evidence>
<dbReference type="PANTHER" id="PTHR46268">
    <property type="entry name" value="STRESS RESPONSE PROTEIN NHAX"/>
    <property type="match status" value="1"/>
</dbReference>
<dbReference type="InterPro" id="IPR006016">
    <property type="entry name" value="UspA"/>
</dbReference>
<protein>
    <submittedName>
        <fullName evidence="3">Universal stress protein</fullName>
    </submittedName>
</protein>
<name>A0A6G6YA56_9SPHN</name>
<dbReference type="InterPro" id="IPR014729">
    <property type="entry name" value="Rossmann-like_a/b/a_fold"/>
</dbReference>
<reference evidence="3 4" key="1">
    <citation type="submission" date="2020-02" db="EMBL/GenBank/DDBJ databases">
        <authorList>
            <person name="Zheng R.K."/>
            <person name="Sun C.M."/>
        </authorList>
    </citation>
    <scope>NUCLEOTIDE SEQUENCE [LARGE SCALE GENOMIC DNA]</scope>
    <source>
        <strain evidence="4">zrk23</strain>
    </source>
</reference>
<organism evidence="3 4">
    <name type="scientific">Stakelama tenebrarum</name>
    <dbReference type="NCBI Taxonomy" id="2711215"/>
    <lineage>
        <taxon>Bacteria</taxon>
        <taxon>Pseudomonadati</taxon>
        <taxon>Pseudomonadota</taxon>
        <taxon>Alphaproteobacteria</taxon>
        <taxon>Sphingomonadales</taxon>
        <taxon>Sphingomonadaceae</taxon>
        <taxon>Stakelama</taxon>
    </lineage>
</organism>
<comment type="similarity">
    <text evidence="1">Belongs to the universal stress protein A family.</text>
</comment>
<evidence type="ECO:0000259" key="2">
    <source>
        <dbReference type="Pfam" id="PF00582"/>
    </source>
</evidence>
<dbReference type="PANTHER" id="PTHR46268:SF6">
    <property type="entry name" value="UNIVERSAL STRESS PROTEIN UP12"/>
    <property type="match status" value="1"/>
</dbReference>
<feature type="domain" description="UspA" evidence="2">
    <location>
        <begin position="136"/>
        <end position="272"/>
    </location>
</feature>
<evidence type="ECO:0000256" key="1">
    <source>
        <dbReference type="ARBA" id="ARBA00008791"/>
    </source>
</evidence>
<dbReference type="SUPFAM" id="SSF52402">
    <property type="entry name" value="Adenine nucleotide alpha hydrolases-like"/>
    <property type="match status" value="2"/>
</dbReference>
<feature type="domain" description="UspA" evidence="2">
    <location>
        <begin position="5"/>
        <end position="129"/>
    </location>
</feature>
<sequence length="276" mass="29997">MAHAKAILLATDLTARSDRPTDRAMLLGDQLDASVLMLHVVEPGRTDGDAAEQAAREELQAIVDRAGCEAEPLVRSGAVHDEILKLVDARSPSLILTGVARYNNISDYFLGTAVEALVRRAPVPVLVVKARASAPYRRLLFATDFSDCARQALERAAAIFPDAEITVWHGCHAAYEAFLGKEGTELEIQQQADRDMKKFVADADLPASVRDRMTTLVEVGEFYSQLRDCLNDGKFDLLVIGTHGAGGLTRAAIGSRAAEILKYVDSDTLVVRPVRQ</sequence>
<dbReference type="RefSeq" id="WP_165328383.1">
    <property type="nucleotide sequence ID" value="NZ_CP049109.1"/>
</dbReference>